<dbReference type="GO" id="GO:0004674">
    <property type="term" value="F:protein serine/threonine kinase activity"/>
    <property type="evidence" value="ECO:0007669"/>
    <property type="project" value="UniProtKB-UniRule"/>
</dbReference>
<name>A0A845QAE7_9HYPH</name>
<dbReference type="RefSeq" id="WP_036263888.1">
    <property type="nucleotide sequence ID" value="NZ_BMHN01000001.1"/>
</dbReference>
<keyword evidence="4 5" id="KW-0418">Kinase</keyword>
<feature type="binding site" evidence="5">
    <location>
        <begin position="156"/>
        <end position="163"/>
    </location>
    <ligand>
        <name>ADP</name>
        <dbReference type="ChEBI" id="CHEBI:456216"/>
    </ligand>
</feature>
<gene>
    <name evidence="6" type="primary">ppsR</name>
    <name evidence="6" type="ORF">GTQ45_05285</name>
</gene>
<comment type="caution">
    <text evidence="6">The sequence shown here is derived from an EMBL/GenBank/DDBJ whole genome shotgun (WGS) entry which is preliminary data.</text>
</comment>
<dbReference type="EMBL" id="WXYQ01000004">
    <property type="protein sequence ID" value="NBG95140.1"/>
    <property type="molecule type" value="Genomic_DNA"/>
</dbReference>
<dbReference type="PANTHER" id="PTHR31756:SF3">
    <property type="entry name" value="PYRUVATE, PHOSPHATE DIKINASE REGULATORY PROTEIN 1, CHLOROPLASTIC"/>
    <property type="match status" value="1"/>
</dbReference>
<comment type="catalytic activity">
    <reaction evidence="5">
        <text>N(tele)-phospho-L-histidyl/O-phospho-L-threonyl-[pyruvate, phosphate dikinase] + phosphate + H(+) = N(tele)-phospho-L-histidyl/L-threonyl-[pyruvate, phosphate dikinase] + diphosphate</text>
        <dbReference type="Rhea" id="RHEA:43696"/>
        <dbReference type="Rhea" id="RHEA-COMP:10650"/>
        <dbReference type="Rhea" id="RHEA-COMP:10651"/>
        <dbReference type="ChEBI" id="CHEBI:15378"/>
        <dbReference type="ChEBI" id="CHEBI:30013"/>
        <dbReference type="ChEBI" id="CHEBI:33019"/>
        <dbReference type="ChEBI" id="CHEBI:43474"/>
        <dbReference type="ChEBI" id="CHEBI:61977"/>
        <dbReference type="ChEBI" id="CHEBI:83586"/>
        <dbReference type="EC" id="2.7.4.27"/>
    </reaction>
</comment>
<reference evidence="6 7" key="1">
    <citation type="journal article" date="2016" name="Int. J. Syst. Evol. Microbiol.">
        <title>Pyruvatibacter mobilis gen. nov., sp. nov., a marine bacterium from the culture broth of Picochlorum sp. 122.</title>
        <authorList>
            <person name="Wang G."/>
            <person name="Tang M."/>
            <person name="Wu H."/>
            <person name="Dai S."/>
            <person name="Li T."/>
            <person name="Chen C."/>
            <person name="He H."/>
            <person name="Fan J."/>
            <person name="Xiang W."/>
            <person name="Li X."/>
        </authorList>
    </citation>
    <scope>NUCLEOTIDE SEQUENCE [LARGE SCALE GENOMIC DNA]</scope>
    <source>
        <strain evidence="6 7">GYP-11</strain>
    </source>
</reference>
<dbReference type="Proteomes" id="UP000470384">
    <property type="component" value="Unassembled WGS sequence"/>
</dbReference>
<comment type="similarity">
    <text evidence="5">Belongs to the pyruvate, phosphate/water dikinase regulatory protein family. PDRP subfamily.</text>
</comment>
<dbReference type="AlphaFoldDB" id="A0A845QAE7"/>
<sequence length="279" mass="31175">MSDDLTSKSFFHLHLVSDSTGETLNAVAKAAVAQFEMVHPIEHIYALVRGPRQLDRVLRQIEASPGIVMFTMVSDKLRRELETRCRELQVPCIAVLDPVMQVLGAYLGTERTEKPGSQHTLDAEYFARIDALNYTIAHDDGQNLDNLEEADIVLVGVSRTSKTPTCMYLAHRGVKAANYPLVPEIPVPHQIEQLSSPLVVGLIASPERLLQIRKQRLLSLKEDAETNYVDLDQIRAEVTAARRLYARHGWPIIDVSRRSIEETAASILNLYTESKAPAV</sequence>
<dbReference type="EC" id="2.7.11.32" evidence="5"/>
<dbReference type="HAMAP" id="MF_00921">
    <property type="entry name" value="PDRP"/>
    <property type="match status" value="1"/>
</dbReference>
<protein>
    <recommendedName>
        <fullName evidence="5">Putative pyruvate, phosphate dikinase regulatory protein</fullName>
        <shortName evidence="5">PPDK regulatory protein</shortName>
        <ecNumber evidence="5">2.7.11.32</ecNumber>
        <ecNumber evidence="5">2.7.4.27</ecNumber>
    </recommendedName>
</protein>
<keyword evidence="3 5" id="KW-0547">Nucleotide-binding</keyword>
<dbReference type="NCBIfam" id="NF003742">
    <property type="entry name" value="PRK05339.1"/>
    <property type="match status" value="1"/>
</dbReference>
<evidence type="ECO:0000256" key="4">
    <source>
        <dbReference type="ARBA" id="ARBA00022777"/>
    </source>
</evidence>
<dbReference type="GO" id="GO:0016776">
    <property type="term" value="F:phosphotransferase activity, phosphate group as acceptor"/>
    <property type="evidence" value="ECO:0007669"/>
    <property type="project" value="UniProtKB-UniRule"/>
</dbReference>
<comment type="catalytic activity">
    <reaction evidence="5">
        <text>N(tele)-phospho-L-histidyl/L-threonyl-[pyruvate, phosphate dikinase] + ADP = N(tele)-phospho-L-histidyl/O-phospho-L-threonyl-[pyruvate, phosphate dikinase] + AMP + H(+)</text>
        <dbReference type="Rhea" id="RHEA:43692"/>
        <dbReference type="Rhea" id="RHEA-COMP:10650"/>
        <dbReference type="Rhea" id="RHEA-COMP:10651"/>
        <dbReference type="ChEBI" id="CHEBI:15378"/>
        <dbReference type="ChEBI" id="CHEBI:30013"/>
        <dbReference type="ChEBI" id="CHEBI:61977"/>
        <dbReference type="ChEBI" id="CHEBI:83586"/>
        <dbReference type="ChEBI" id="CHEBI:456215"/>
        <dbReference type="ChEBI" id="CHEBI:456216"/>
        <dbReference type="EC" id="2.7.11.32"/>
    </reaction>
</comment>
<dbReference type="GO" id="GO:0043531">
    <property type="term" value="F:ADP binding"/>
    <property type="evidence" value="ECO:0007669"/>
    <property type="project" value="UniProtKB-UniRule"/>
</dbReference>
<dbReference type="EC" id="2.7.4.27" evidence="5"/>
<comment type="function">
    <text evidence="5">Bifunctional serine/threonine kinase and phosphorylase involved in the regulation of the pyruvate, phosphate dikinase (PPDK) by catalyzing its phosphorylation/dephosphorylation.</text>
</comment>
<dbReference type="InterPro" id="IPR026565">
    <property type="entry name" value="PPDK_reg"/>
</dbReference>
<evidence type="ECO:0000313" key="7">
    <source>
        <dbReference type="Proteomes" id="UP000470384"/>
    </source>
</evidence>
<dbReference type="GeneID" id="300656055"/>
<keyword evidence="2 5" id="KW-0808">Transferase</keyword>
<proteinExistence type="inferred from homology"/>
<evidence type="ECO:0000313" key="6">
    <source>
        <dbReference type="EMBL" id="NBG95140.1"/>
    </source>
</evidence>
<evidence type="ECO:0000256" key="3">
    <source>
        <dbReference type="ARBA" id="ARBA00022741"/>
    </source>
</evidence>
<dbReference type="InterPro" id="IPR005177">
    <property type="entry name" value="Kinase-pyrophosphorylase"/>
</dbReference>
<dbReference type="Pfam" id="PF03618">
    <property type="entry name" value="Kinase-PPPase"/>
    <property type="match status" value="1"/>
</dbReference>
<dbReference type="OrthoDB" id="9782201at2"/>
<dbReference type="GO" id="GO:0005524">
    <property type="term" value="F:ATP binding"/>
    <property type="evidence" value="ECO:0007669"/>
    <property type="project" value="InterPro"/>
</dbReference>
<keyword evidence="6" id="KW-0670">Pyruvate</keyword>
<accession>A0A845QAE7</accession>
<evidence type="ECO:0000256" key="2">
    <source>
        <dbReference type="ARBA" id="ARBA00022679"/>
    </source>
</evidence>
<evidence type="ECO:0000256" key="1">
    <source>
        <dbReference type="ARBA" id="ARBA00022527"/>
    </source>
</evidence>
<keyword evidence="1 5" id="KW-0723">Serine/threonine-protein kinase</keyword>
<organism evidence="6 7">
    <name type="scientific">Pyruvatibacter mobilis</name>
    <dbReference type="NCBI Taxonomy" id="1712261"/>
    <lineage>
        <taxon>Bacteria</taxon>
        <taxon>Pseudomonadati</taxon>
        <taxon>Pseudomonadota</taxon>
        <taxon>Alphaproteobacteria</taxon>
        <taxon>Hyphomicrobiales</taxon>
        <taxon>Parvibaculaceae</taxon>
        <taxon>Pyruvatibacter</taxon>
    </lineage>
</organism>
<keyword evidence="7" id="KW-1185">Reference proteome</keyword>
<dbReference type="PANTHER" id="PTHR31756">
    <property type="entry name" value="PYRUVATE, PHOSPHATE DIKINASE REGULATORY PROTEIN 1, CHLOROPLASTIC"/>
    <property type="match status" value="1"/>
</dbReference>
<evidence type="ECO:0000256" key="5">
    <source>
        <dbReference type="HAMAP-Rule" id="MF_00921"/>
    </source>
</evidence>